<protein>
    <submittedName>
        <fullName evidence="2">DNA polymerase Y family protein</fullName>
    </submittedName>
</protein>
<organism evidence="2 3">
    <name type="scientific">Corynebacterium incognita</name>
    <dbReference type="NCBI Taxonomy" id="2754725"/>
    <lineage>
        <taxon>Bacteria</taxon>
        <taxon>Bacillati</taxon>
        <taxon>Actinomycetota</taxon>
        <taxon>Actinomycetes</taxon>
        <taxon>Mycobacteriales</taxon>
        <taxon>Corynebacteriaceae</taxon>
        <taxon>Corynebacterium</taxon>
    </lineage>
</organism>
<dbReference type="RefSeq" id="WP_185175371.1">
    <property type="nucleotide sequence ID" value="NZ_CP059404.1"/>
</dbReference>
<name>A0A7G7CN19_9CORY</name>
<evidence type="ECO:0000256" key="1">
    <source>
        <dbReference type="ARBA" id="ARBA00022763"/>
    </source>
</evidence>
<dbReference type="SUPFAM" id="SSF56672">
    <property type="entry name" value="DNA/RNA polymerases"/>
    <property type="match status" value="1"/>
</dbReference>
<gene>
    <name evidence="2" type="ORF">H0194_07825</name>
</gene>
<dbReference type="Proteomes" id="UP000515743">
    <property type="component" value="Chromosome"/>
</dbReference>
<dbReference type="InterPro" id="IPR050356">
    <property type="entry name" value="SulA_CellDiv_inhibitor"/>
</dbReference>
<proteinExistence type="predicted"/>
<dbReference type="EMBL" id="CP059404">
    <property type="protein sequence ID" value="QNE88985.1"/>
    <property type="molecule type" value="Genomic_DNA"/>
</dbReference>
<evidence type="ECO:0000313" key="3">
    <source>
        <dbReference type="Proteomes" id="UP000515743"/>
    </source>
</evidence>
<dbReference type="CDD" id="cd03468">
    <property type="entry name" value="PolY_like"/>
    <property type="match status" value="1"/>
</dbReference>
<keyword evidence="3" id="KW-1185">Reference proteome</keyword>
<dbReference type="KEGG" id="cik:H0194_07825"/>
<keyword evidence="1" id="KW-0227">DNA damage</keyword>
<dbReference type="AlphaFoldDB" id="A0A7G7CN19"/>
<dbReference type="PANTHER" id="PTHR35369:SF2">
    <property type="entry name" value="BLR3025 PROTEIN"/>
    <property type="match status" value="1"/>
</dbReference>
<sequence length="473" mass="51298">MSRVAALWFPRWPVQAALLDDPELTPPVAVVRQHRVVASDAPGVYPGMRARQAEALARIVESDREREGVIFAGIITSLDEVAASVEVLRPGLVLVDIGAAGRFHGSEDRAVELLLDAAARSGVDMAIGVADELETAQIAARHSRIVPPGGSRDFLRTQPISVLGPDAAAFQRLGLRTLGDLANLPKTQVLTRFGAVGRRCYDIATAAPDRRVAPDLPTTQLAVSIAPEDPIDRVDAAAFAARQLAARLHERLAKAGLVCLRLRVTAEFTDGTSSERVWRVREALAESATADRVRWQLDGWVRNKLIRELTLDPLETATPTTWGSEEKAGPVIARVQSMLGTDKVLVPRLVGGRGAAERVAYTPYGEEPEPLVPGTWPGQMLSPLPSRQGDDTPVRLTDSSGRDVFVTAEALLSSDPHMLADAPVTAWAGPWPVDTDWWTQHPQRLARLQVVSGARAWLLVWENGGWTVEGTYF</sequence>
<dbReference type="PANTHER" id="PTHR35369">
    <property type="entry name" value="BLR3025 PROTEIN-RELATED"/>
    <property type="match status" value="1"/>
</dbReference>
<dbReference type="GO" id="GO:0006281">
    <property type="term" value="P:DNA repair"/>
    <property type="evidence" value="ECO:0007669"/>
    <property type="project" value="TreeGrafter"/>
</dbReference>
<accession>A0A7G7CN19</accession>
<reference evidence="2 3" key="1">
    <citation type="submission" date="2020-07" db="EMBL/GenBank/DDBJ databases">
        <title>Complete genome and description of Corynebacterium incognita strain Marseille-Q3630 sp. nov.</title>
        <authorList>
            <person name="Boxberger M."/>
        </authorList>
    </citation>
    <scope>NUCLEOTIDE SEQUENCE [LARGE SCALE GENOMIC DNA]</scope>
    <source>
        <strain evidence="2 3">Marseille-Q3630</strain>
    </source>
</reference>
<dbReference type="InterPro" id="IPR043502">
    <property type="entry name" value="DNA/RNA_pol_sf"/>
</dbReference>
<evidence type="ECO:0000313" key="2">
    <source>
        <dbReference type="EMBL" id="QNE88985.1"/>
    </source>
</evidence>